<evidence type="ECO:0000259" key="2">
    <source>
        <dbReference type="PROSITE" id="PS51390"/>
    </source>
</evidence>
<proteinExistence type="predicted"/>
<dbReference type="WBParaSite" id="PTRK_0000851200.1">
    <property type="protein sequence ID" value="PTRK_0000851200.1"/>
    <property type="gene ID" value="PTRK_0000851200"/>
</dbReference>
<evidence type="ECO:0000256" key="1">
    <source>
        <dbReference type="SAM" id="SignalP"/>
    </source>
</evidence>
<accession>A0A0N4ZK80</accession>
<dbReference type="GO" id="GO:0005576">
    <property type="term" value="C:extracellular region"/>
    <property type="evidence" value="ECO:0007669"/>
    <property type="project" value="InterPro"/>
</dbReference>
<keyword evidence="1" id="KW-0732">Signal</keyword>
<dbReference type="PROSITE" id="PS51390">
    <property type="entry name" value="WAP"/>
    <property type="match status" value="1"/>
</dbReference>
<dbReference type="Pfam" id="PF00095">
    <property type="entry name" value="WAP"/>
    <property type="match status" value="1"/>
</dbReference>
<dbReference type="GO" id="GO:0030414">
    <property type="term" value="F:peptidase inhibitor activity"/>
    <property type="evidence" value="ECO:0007669"/>
    <property type="project" value="InterPro"/>
</dbReference>
<feature type="domain" description="WAP" evidence="2">
    <location>
        <begin position="152"/>
        <end position="202"/>
    </location>
</feature>
<evidence type="ECO:0000313" key="3">
    <source>
        <dbReference type="Proteomes" id="UP000038045"/>
    </source>
</evidence>
<dbReference type="InterPro" id="IPR008197">
    <property type="entry name" value="WAP_dom"/>
</dbReference>
<name>A0A0N4ZK80_PARTI</name>
<sequence length="225" mass="26593">MQIIYNIFIFLIFITFISSIYEDEPHPVPEKNIDYICSICHVLKIGKDKEYRCVKRNRCCNGLNSYVSCLLNPCLNYKKSCKRAKYCKINNCRSTGCYAIYYDKNWIEIDTQYCNTNDTLKIKEYQIPQEMKNRNRVEIFPKVTMKTFYHDPKVKPGICDKEFQNKGELLKVCTDNCKHDNDCTGREKCCNNGCANLCTVKYKKIYQNFLNFQIYTHITKPKTDN</sequence>
<reference evidence="4" key="1">
    <citation type="submission" date="2017-02" db="UniProtKB">
        <authorList>
            <consortium name="WormBaseParasite"/>
        </authorList>
    </citation>
    <scope>IDENTIFICATION</scope>
</reference>
<feature type="signal peptide" evidence="1">
    <location>
        <begin position="1"/>
        <end position="19"/>
    </location>
</feature>
<keyword evidence="3" id="KW-1185">Reference proteome</keyword>
<organism evidence="3 4">
    <name type="scientific">Parastrongyloides trichosuri</name>
    <name type="common">Possum-specific nematode worm</name>
    <dbReference type="NCBI Taxonomy" id="131310"/>
    <lineage>
        <taxon>Eukaryota</taxon>
        <taxon>Metazoa</taxon>
        <taxon>Ecdysozoa</taxon>
        <taxon>Nematoda</taxon>
        <taxon>Chromadorea</taxon>
        <taxon>Rhabditida</taxon>
        <taxon>Tylenchina</taxon>
        <taxon>Panagrolaimomorpha</taxon>
        <taxon>Strongyloidoidea</taxon>
        <taxon>Strongyloididae</taxon>
        <taxon>Parastrongyloides</taxon>
    </lineage>
</organism>
<dbReference type="SUPFAM" id="SSF57256">
    <property type="entry name" value="Elafin-like"/>
    <property type="match status" value="1"/>
</dbReference>
<dbReference type="AlphaFoldDB" id="A0A0N4ZK80"/>
<dbReference type="SMART" id="SM00217">
    <property type="entry name" value="WAP"/>
    <property type="match status" value="1"/>
</dbReference>
<feature type="chain" id="PRO_5005891864" evidence="1">
    <location>
        <begin position="20"/>
        <end position="225"/>
    </location>
</feature>
<evidence type="ECO:0000313" key="4">
    <source>
        <dbReference type="WBParaSite" id="PTRK_0000851200.1"/>
    </source>
</evidence>
<dbReference type="InterPro" id="IPR036645">
    <property type="entry name" value="Elafin-like_sf"/>
</dbReference>
<dbReference type="Gene3D" id="4.10.75.10">
    <property type="entry name" value="Elafin-like"/>
    <property type="match status" value="1"/>
</dbReference>
<protein>
    <submittedName>
        <fullName evidence="4">WAP domain-containing protein</fullName>
    </submittedName>
</protein>
<dbReference type="Proteomes" id="UP000038045">
    <property type="component" value="Unplaced"/>
</dbReference>